<gene>
    <name evidence="1" type="ORF">PAXRUDRAFT_831913</name>
</gene>
<sequence length="97" mass="10888">MPSSSPTHFNDHHSFTTPPPFTPVDPELWYLCTQTPLVQTASEITVVANISPARKCLHKDTSIYSKSDESVWEEANAKIITSALEHWSSAAYNHYNI</sequence>
<evidence type="ECO:0000313" key="1">
    <source>
        <dbReference type="EMBL" id="KIK86562.1"/>
    </source>
</evidence>
<reference evidence="1 2" key="1">
    <citation type="submission" date="2014-04" db="EMBL/GenBank/DDBJ databases">
        <authorList>
            <consortium name="DOE Joint Genome Institute"/>
            <person name="Kuo A."/>
            <person name="Kohler A."/>
            <person name="Jargeat P."/>
            <person name="Nagy L.G."/>
            <person name="Floudas D."/>
            <person name="Copeland A."/>
            <person name="Barry K.W."/>
            <person name="Cichocki N."/>
            <person name="Veneault-Fourrey C."/>
            <person name="LaButti K."/>
            <person name="Lindquist E.A."/>
            <person name="Lipzen A."/>
            <person name="Lundell T."/>
            <person name="Morin E."/>
            <person name="Murat C."/>
            <person name="Sun H."/>
            <person name="Tunlid A."/>
            <person name="Henrissat B."/>
            <person name="Grigoriev I.V."/>
            <person name="Hibbett D.S."/>
            <person name="Martin F."/>
            <person name="Nordberg H.P."/>
            <person name="Cantor M.N."/>
            <person name="Hua S.X."/>
        </authorList>
    </citation>
    <scope>NUCLEOTIDE SEQUENCE [LARGE SCALE GENOMIC DNA]</scope>
    <source>
        <strain evidence="1 2">Ve08.2h10</strain>
    </source>
</reference>
<dbReference type="HOGENOM" id="CLU_183190_0_0_1"/>
<proteinExistence type="predicted"/>
<name>A0A0D0CT86_9AGAM</name>
<protein>
    <submittedName>
        <fullName evidence="1">Uncharacterized protein</fullName>
    </submittedName>
</protein>
<dbReference type="InParanoid" id="A0A0D0CT86"/>
<keyword evidence="2" id="KW-1185">Reference proteome</keyword>
<evidence type="ECO:0000313" key="2">
    <source>
        <dbReference type="Proteomes" id="UP000054538"/>
    </source>
</evidence>
<dbReference type="EMBL" id="KN825556">
    <property type="protein sequence ID" value="KIK86562.1"/>
    <property type="molecule type" value="Genomic_DNA"/>
</dbReference>
<reference evidence="2" key="2">
    <citation type="submission" date="2015-01" db="EMBL/GenBank/DDBJ databases">
        <title>Evolutionary Origins and Diversification of the Mycorrhizal Mutualists.</title>
        <authorList>
            <consortium name="DOE Joint Genome Institute"/>
            <consortium name="Mycorrhizal Genomics Consortium"/>
            <person name="Kohler A."/>
            <person name="Kuo A."/>
            <person name="Nagy L.G."/>
            <person name="Floudas D."/>
            <person name="Copeland A."/>
            <person name="Barry K.W."/>
            <person name="Cichocki N."/>
            <person name="Veneault-Fourrey C."/>
            <person name="LaButti K."/>
            <person name="Lindquist E.A."/>
            <person name="Lipzen A."/>
            <person name="Lundell T."/>
            <person name="Morin E."/>
            <person name="Murat C."/>
            <person name="Riley R."/>
            <person name="Ohm R."/>
            <person name="Sun H."/>
            <person name="Tunlid A."/>
            <person name="Henrissat B."/>
            <person name="Grigoriev I.V."/>
            <person name="Hibbett D.S."/>
            <person name="Martin F."/>
        </authorList>
    </citation>
    <scope>NUCLEOTIDE SEQUENCE [LARGE SCALE GENOMIC DNA]</scope>
    <source>
        <strain evidence="2">Ve08.2h10</strain>
    </source>
</reference>
<accession>A0A0D0CT86</accession>
<organism evidence="1 2">
    <name type="scientific">Paxillus rubicundulus Ve08.2h10</name>
    <dbReference type="NCBI Taxonomy" id="930991"/>
    <lineage>
        <taxon>Eukaryota</taxon>
        <taxon>Fungi</taxon>
        <taxon>Dikarya</taxon>
        <taxon>Basidiomycota</taxon>
        <taxon>Agaricomycotina</taxon>
        <taxon>Agaricomycetes</taxon>
        <taxon>Agaricomycetidae</taxon>
        <taxon>Boletales</taxon>
        <taxon>Paxilineae</taxon>
        <taxon>Paxillaceae</taxon>
        <taxon>Paxillus</taxon>
    </lineage>
</organism>
<dbReference type="AlphaFoldDB" id="A0A0D0CT86"/>
<dbReference type="Proteomes" id="UP000054538">
    <property type="component" value="Unassembled WGS sequence"/>
</dbReference>